<dbReference type="HOGENOM" id="CLU_674144_0_0_10"/>
<accession>G8UP11</accession>
<evidence type="ECO:0000313" key="1">
    <source>
        <dbReference type="EMBL" id="AEW20809.1"/>
    </source>
</evidence>
<gene>
    <name evidence="1" type="ordered locus">BFO_0854</name>
</gene>
<organism evidence="1 2">
    <name type="scientific">Tannerella forsythia (strain ATCC 43037 / JCM 10827 / CCUG 21028 A / KCTC 5666 / FDC 338)</name>
    <name type="common">Bacteroides forsythus</name>
    <dbReference type="NCBI Taxonomy" id="203275"/>
    <lineage>
        <taxon>Bacteria</taxon>
        <taxon>Pseudomonadati</taxon>
        <taxon>Bacteroidota</taxon>
        <taxon>Bacteroidia</taxon>
        <taxon>Bacteroidales</taxon>
        <taxon>Tannerellaceae</taxon>
        <taxon>Tannerella</taxon>
    </lineage>
</organism>
<reference evidence="2" key="1">
    <citation type="submission" date="2011-12" db="EMBL/GenBank/DDBJ databases">
        <title>Complete sequence of Tannerella forsythia ATCC 43037.</title>
        <authorList>
            <person name="Dewhirst F."/>
            <person name="Tanner A."/>
            <person name="Izard J."/>
            <person name="Brinkac L."/>
            <person name="Durkin A.S."/>
            <person name="Hostetler J."/>
            <person name="Shetty J."/>
            <person name="Torralba M."/>
            <person name="Gill S."/>
            <person name="Nelson K."/>
        </authorList>
    </citation>
    <scope>NUCLEOTIDE SEQUENCE [LARGE SCALE GENOMIC DNA]</scope>
    <source>
        <strain evidence="2">ATCC 43037 / JCM 10827 / CCUG 33226 / KCTC 5666 / FDC 338</strain>
    </source>
</reference>
<name>G8UP11_TANFA</name>
<dbReference type="AlphaFoldDB" id="G8UP11"/>
<dbReference type="NCBIfam" id="TIGR04150">
    <property type="entry name" value="pseudo_rSAM_GG"/>
    <property type="match status" value="1"/>
</dbReference>
<evidence type="ECO:0000313" key="2">
    <source>
        <dbReference type="Proteomes" id="UP000005436"/>
    </source>
</evidence>
<dbReference type="eggNOG" id="COG0535">
    <property type="taxonomic scope" value="Bacteria"/>
</dbReference>
<dbReference type="Proteomes" id="UP000005436">
    <property type="component" value="Chromosome"/>
</dbReference>
<dbReference type="GeneID" id="34758160"/>
<protein>
    <recommendedName>
        <fullName evidence="3">TIGR04150 pseudo-rSAM protein</fullName>
    </recommendedName>
</protein>
<dbReference type="RefSeq" id="WP_014224287.1">
    <property type="nucleotide sequence ID" value="NC_016610.1"/>
</dbReference>
<dbReference type="EMBL" id="CP003191">
    <property type="protein sequence ID" value="AEW20809.1"/>
    <property type="molecule type" value="Genomic_DNA"/>
</dbReference>
<dbReference type="PATRIC" id="fig|203275.8.peg.761"/>
<evidence type="ECO:0008006" key="3">
    <source>
        <dbReference type="Google" id="ProtNLM"/>
    </source>
</evidence>
<dbReference type="InterPro" id="IPR026418">
    <property type="entry name" value="Pseudo_rSAM"/>
</dbReference>
<sequence length="388" mass="45307">MELKDSSINYWFTIEPYVFVGFHENKALLYNTLDGSILKSDKTEVIKLLCETFQKDNCGVVLLTNERYNQKDINLFINQLRDKFMGDIIDINLSKGKPVQLFPYYNYLDKKVTLKSIYSSENKNILENLFEISLHFDSSTKTMQLISLIRSIPNMAVFNLVGKIKDIIKHRELLSSLGHLSANKYIFCSYKDIVPIQLVLENTFAYKIVVRFPIDAKKWKNTKEILLNQHLSYEYVFEVSSDEDCLITEELIEKHQIKKYKLTPIYNGNNIVFFEKNVFLCEEDILSSTISIKDFFIRQSMNIYDFGKITIMPNGDAYANVNQPMLGNIFSHSIYEIVQKEMDEGKSWFRIRDQAPCNRCIYQWLCPSPSTFEIILGRSNLCHIKPQP</sequence>
<proteinExistence type="predicted"/>
<keyword evidence="2" id="KW-1185">Reference proteome</keyword>
<dbReference type="KEGG" id="tfo:BFO_0854"/>
<dbReference type="STRING" id="203275.BFO_0854"/>